<evidence type="ECO:0000313" key="2">
    <source>
        <dbReference type="Proteomes" id="UP000501466"/>
    </source>
</evidence>
<dbReference type="RefSeq" id="WP_173290858.1">
    <property type="nucleotide sequence ID" value="NZ_AP021888.1"/>
</dbReference>
<protein>
    <recommendedName>
        <fullName evidence="3">Hexulose-6-phosphate isomerase</fullName>
    </recommendedName>
</protein>
<dbReference type="KEGG" id="tzo:THMIRHAT_07600"/>
<sequence>MSHKHVAIIEKVFAHPIATNVDWTKLKHTLEHFGAQISVGNNNRAHIRIYEHELTLGLPHHGHELADKPEITKLRHFLEEVGLTPEKVKAE</sequence>
<evidence type="ECO:0008006" key="3">
    <source>
        <dbReference type="Google" id="ProtNLM"/>
    </source>
</evidence>
<evidence type="ECO:0000313" key="1">
    <source>
        <dbReference type="EMBL" id="BBP43014.1"/>
    </source>
</evidence>
<gene>
    <name evidence="1" type="ORF">THMIRHAT_07600</name>
</gene>
<organism evidence="1 2">
    <name type="scientific">Thiosulfativibrio zosterae</name>
    <dbReference type="NCBI Taxonomy" id="2675053"/>
    <lineage>
        <taxon>Bacteria</taxon>
        <taxon>Pseudomonadati</taxon>
        <taxon>Pseudomonadota</taxon>
        <taxon>Gammaproteobacteria</taxon>
        <taxon>Thiotrichales</taxon>
        <taxon>Piscirickettsiaceae</taxon>
        <taxon>Thiosulfativibrio</taxon>
    </lineage>
</organism>
<accession>A0A6F8PLT2</accession>
<proteinExistence type="predicted"/>
<dbReference type="Proteomes" id="UP000501466">
    <property type="component" value="Chromosome"/>
</dbReference>
<keyword evidence="2" id="KW-1185">Reference proteome</keyword>
<dbReference type="AlphaFoldDB" id="A0A6F8PLT2"/>
<name>A0A6F8PLT2_9GAMM</name>
<reference evidence="2" key="1">
    <citation type="submission" date="2019-11" db="EMBL/GenBank/DDBJ databases">
        <title>Isolation and characterization of two novel species in the genus Thiomicrorhabdus.</title>
        <authorList>
            <person name="Mochizuki J."/>
            <person name="Kojima H."/>
            <person name="Fukui M."/>
        </authorList>
    </citation>
    <scope>NUCLEOTIDE SEQUENCE [LARGE SCALE GENOMIC DNA]</scope>
    <source>
        <strain evidence="2">AkT22</strain>
    </source>
</reference>
<dbReference type="EMBL" id="AP021888">
    <property type="protein sequence ID" value="BBP43014.1"/>
    <property type="molecule type" value="Genomic_DNA"/>
</dbReference>